<evidence type="ECO:0000313" key="2">
    <source>
        <dbReference type="EMBL" id="MDE5417314.1"/>
    </source>
</evidence>
<dbReference type="Proteomes" id="UP001528920">
    <property type="component" value="Unassembled WGS sequence"/>
</dbReference>
<feature type="transmembrane region" description="Helical" evidence="1">
    <location>
        <begin position="68"/>
        <end position="87"/>
    </location>
</feature>
<feature type="transmembrane region" description="Helical" evidence="1">
    <location>
        <begin position="151"/>
        <end position="174"/>
    </location>
</feature>
<protein>
    <submittedName>
        <fullName evidence="2">Uncharacterized protein</fullName>
    </submittedName>
</protein>
<keyword evidence="3" id="KW-1185">Reference proteome</keyword>
<evidence type="ECO:0000313" key="3">
    <source>
        <dbReference type="Proteomes" id="UP001528920"/>
    </source>
</evidence>
<sequence>MNELVKERIAIAEKFKTIHKLKFKSPERRNAMLKQTAFLEYPISLVLLLVLLYSAASTIFFASSWDNAALLVCVSLGMALRSPYAYIEVKLIEHIESIKNLDGDFNPELNIELERMISKLNQKTILIVLWVITGIIVLSAFLQVFEVNPYWNYFPVIVFVFSTFLLVRITYIGFKFKKNLKSINI</sequence>
<accession>A0ABT5VSP1</accession>
<feature type="transmembrane region" description="Helical" evidence="1">
    <location>
        <begin position="38"/>
        <end position="62"/>
    </location>
</feature>
<comment type="caution">
    <text evidence="2">The sequence shown here is derived from an EMBL/GenBank/DDBJ whole genome shotgun (WGS) entry which is preliminary data.</text>
</comment>
<keyword evidence="1" id="KW-1133">Transmembrane helix</keyword>
<keyword evidence="1" id="KW-0812">Transmembrane</keyword>
<organism evidence="2 3">
    <name type="scientific">Paralabilibaculum antarcticum</name>
    <dbReference type="NCBI Taxonomy" id="2912572"/>
    <lineage>
        <taxon>Bacteria</taxon>
        <taxon>Pseudomonadati</taxon>
        <taxon>Bacteroidota</taxon>
        <taxon>Bacteroidia</taxon>
        <taxon>Marinilabiliales</taxon>
        <taxon>Marinifilaceae</taxon>
        <taxon>Paralabilibaculum</taxon>
    </lineage>
</organism>
<gene>
    <name evidence="2" type="ORF">L3049_04770</name>
</gene>
<evidence type="ECO:0000256" key="1">
    <source>
        <dbReference type="SAM" id="Phobius"/>
    </source>
</evidence>
<proteinExistence type="predicted"/>
<dbReference type="RefSeq" id="WP_275108653.1">
    <property type="nucleotide sequence ID" value="NZ_JAKJSC010000001.1"/>
</dbReference>
<reference evidence="2 3" key="1">
    <citation type="submission" date="2022-01" db="EMBL/GenBank/DDBJ databases">
        <title>Labilibaculum sp. nov, a marine bacterium isolated from Antarctica.</title>
        <authorList>
            <person name="Dai W."/>
        </authorList>
    </citation>
    <scope>NUCLEOTIDE SEQUENCE [LARGE SCALE GENOMIC DNA]</scope>
    <source>
        <strain evidence="2 3">DW002</strain>
    </source>
</reference>
<dbReference type="EMBL" id="JAKJSC010000001">
    <property type="protein sequence ID" value="MDE5417314.1"/>
    <property type="molecule type" value="Genomic_DNA"/>
</dbReference>
<keyword evidence="1" id="KW-0472">Membrane</keyword>
<name>A0ABT5VSP1_9BACT</name>
<feature type="transmembrane region" description="Helical" evidence="1">
    <location>
        <begin position="125"/>
        <end position="145"/>
    </location>
</feature>